<name>A0A917PIW3_9PSED</name>
<comment type="caution">
    <text evidence="2">The sequence shown here is derived from an EMBL/GenBank/DDBJ whole genome shotgun (WGS) entry which is preliminary data.</text>
</comment>
<proteinExistence type="predicted"/>
<dbReference type="RefSeq" id="WP_188981307.1">
    <property type="nucleotide sequence ID" value="NZ_BMPO01000001.1"/>
</dbReference>
<gene>
    <name evidence="2" type="ORF">GCM10009304_02360</name>
</gene>
<organism evidence="2 3">
    <name type="scientific">Pseudomonas matsuisoli</name>
    <dbReference type="NCBI Taxonomy" id="1515666"/>
    <lineage>
        <taxon>Bacteria</taxon>
        <taxon>Pseudomonadati</taxon>
        <taxon>Pseudomonadota</taxon>
        <taxon>Gammaproteobacteria</taxon>
        <taxon>Pseudomonadales</taxon>
        <taxon>Pseudomonadaceae</taxon>
        <taxon>Pseudomonas</taxon>
    </lineage>
</organism>
<sequence>MSEFSVGHGRPLLSTAQVSYKKIVPLLLVALLAGCAGRSTEDMPPVEPVPAPAPVPLPTPKAPPVQPAPVPAPPASQPTISPRFAPPPHVAAQWDNRLGVYVVPKRELYYRERVYYQKQGGEWMSSSLPDGPWEPVAAPSVPPGLRSL</sequence>
<reference evidence="2" key="1">
    <citation type="journal article" date="2014" name="Int. J. Syst. Evol. Microbiol.">
        <title>Complete genome sequence of Corynebacterium casei LMG S-19264T (=DSM 44701T), isolated from a smear-ripened cheese.</title>
        <authorList>
            <consortium name="US DOE Joint Genome Institute (JGI-PGF)"/>
            <person name="Walter F."/>
            <person name="Albersmeier A."/>
            <person name="Kalinowski J."/>
            <person name="Ruckert C."/>
        </authorList>
    </citation>
    <scope>NUCLEOTIDE SEQUENCE</scope>
    <source>
        <strain evidence="2">JCM 30078</strain>
    </source>
</reference>
<keyword evidence="3" id="KW-1185">Reference proteome</keyword>
<evidence type="ECO:0000256" key="1">
    <source>
        <dbReference type="SAM" id="MobiDB-lite"/>
    </source>
</evidence>
<dbReference type="EMBL" id="BMPO01000001">
    <property type="protein sequence ID" value="GGJ80164.1"/>
    <property type="molecule type" value="Genomic_DNA"/>
</dbReference>
<accession>A0A917PIW3</accession>
<evidence type="ECO:0000313" key="3">
    <source>
        <dbReference type="Proteomes" id="UP000635983"/>
    </source>
</evidence>
<feature type="region of interest" description="Disordered" evidence="1">
    <location>
        <begin position="126"/>
        <end position="148"/>
    </location>
</feature>
<evidence type="ECO:0000313" key="2">
    <source>
        <dbReference type="EMBL" id="GGJ80164.1"/>
    </source>
</evidence>
<dbReference type="AlphaFoldDB" id="A0A917PIW3"/>
<reference evidence="2" key="2">
    <citation type="submission" date="2020-09" db="EMBL/GenBank/DDBJ databases">
        <authorList>
            <person name="Sun Q."/>
            <person name="Ohkuma M."/>
        </authorList>
    </citation>
    <scope>NUCLEOTIDE SEQUENCE</scope>
    <source>
        <strain evidence="2">JCM 30078</strain>
    </source>
</reference>
<evidence type="ECO:0008006" key="4">
    <source>
        <dbReference type="Google" id="ProtNLM"/>
    </source>
</evidence>
<feature type="compositionally biased region" description="Pro residues" evidence="1">
    <location>
        <begin position="45"/>
        <end position="76"/>
    </location>
</feature>
<protein>
    <recommendedName>
        <fullName evidence="4">Lipoprotein</fullName>
    </recommendedName>
</protein>
<dbReference type="Proteomes" id="UP000635983">
    <property type="component" value="Unassembled WGS sequence"/>
</dbReference>
<feature type="region of interest" description="Disordered" evidence="1">
    <location>
        <begin position="39"/>
        <end position="87"/>
    </location>
</feature>